<feature type="region of interest" description="Disordered" evidence="1">
    <location>
        <begin position="473"/>
        <end position="492"/>
    </location>
</feature>
<dbReference type="InterPro" id="IPR051082">
    <property type="entry name" value="Pentapeptide-BTB/POZ_domain"/>
</dbReference>
<dbReference type="PANTHER" id="PTHR14136">
    <property type="entry name" value="BTB_POZ DOMAIN-CONTAINING PROTEIN KCTD9"/>
    <property type="match status" value="1"/>
</dbReference>
<evidence type="ECO:0000313" key="3">
    <source>
        <dbReference type="EMBL" id="GAA5092998.1"/>
    </source>
</evidence>
<dbReference type="Proteomes" id="UP001500227">
    <property type="component" value="Unassembled WGS sequence"/>
</dbReference>
<comment type="caution">
    <text evidence="3">The sequence shown here is derived from an EMBL/GenBank/DDBJ whole genome shotgun (WGS) entry which is preliminary data.</text>
</comment>
<dbReference type="Gene3D" id="2.160.20.80">
    <property type="entry name" value="E3 ubiquitin-protein ligase SopA"/>
    <property type="match status" value="2"/>
</dbReference>
<evidence type="ECO:0000259" key="2">
    <source>
        <dbReference type="Pfam" id="PF09937"/>
    </source>
</evidence>
<evidence type="ECO:0000256" key="1">
    <source>
        <dbReference type="SAM" id="MobiDB-lite"/>
    </source>
</evidence>
<organism evidence="3 4">
    <name type="scientific">Paenalcaligenes hermetiae</name>
    <dbReference type="NCBI Taxonomy" id="1157987"/>
    <lineage>
        <taxon>Bacteria</taxon>
        <taxon>Pseudomonadati</taxon>
        <taxon>Pseudomonadota</taxon>
        <taxon>Betaproteobacteria</taxon>
        <taxon>Burkholderiales</taxon>
        <taxon>Alcaligenaceae</taxon>
        <taxon>Paenalcaligenes</taxon>
    </lineage>
</organism>
<dbReference type="Pfam" id="PF13599">
    <property type="entry name" value="Pentapeptide_4"/>
    <property type="match status" value="1"/>
</dbReference>
<dbReference type="InterPro" id="IPR001646">
    <property type="entry name" value="5peptide_repeat"/>
</dbReference>
<dbReference type="PANTHER" id="PTHR14136:SF17">
    <property type="entry name" value="BTB_POZ DOMAIN-CONTAINING PROTEIN KCTD9"/>
    <property type="match status" value="1"/>
</dbReference>
<dbReference type="EMBL" id="BAABKD010000011">
    <property type="protein sequence ID" value="GAA5092998.1"/>
    <property type="molecule type" value="Genomic_DNA"/>
</dbReference>
<dbReference type="RefSeq" id="WP_345371685.1">
    <property type="nucleotide sequence ID" value="NZ_BAABKD010000011.1"/>
</dbReference>
<keyword evidence="4" id="KW-1185">Reference proteome</keyword>
<dbReference type="InterPro" id="IPR018683">
    <property type="entry name" value="DUF2169"/>
</dbReference>
<name>A0ABP9MDJ3_9BURK</name>
<protein>
    <submittedName>
        <fullName evidence="3">DUF2169 domain-containing protein</fullName>
    </submittedName>
</protein>
<feature type="domain" description="DUF2169" evidence="2">
    <location>
        <begin position="21"/>
        <end position="300"/>
    </location>
</feature>
<gene>
    <name evidence="3" type="ORF">GCM10023337_21220</name>
</gene>
<accession>A0ABP9MDJ3</accession>
<reference evidence="4" key="1">
    <citation type="journal article" date="2019" name="Int. J. Syst. Evol. Microbiol.">
        <title>The Global Catalogue of Microorganisms (GCM) 10K type strain sequencing project: providing services to taxonomists for standard genome sequencing and annotation.</title>
        <authorList>
            <consortium name="The Broad Institute Genomics Platform"/>
            <consortium name="The Broad Institute Genome Sequencing Center for Infectious Disease"/>
            <person name="Wu L."/>
            <person name="Ma J."/>
        </authorList>
    </citation>
    <scope>NUCLEOTIDE SEQUENCE [LARGE SCALE GENOMIC DNA]</scope>
    <source>
        <strain evidence="4">JCM 18423</strain>
    </source>
</reference>
<proteinExistence type="predicted"/>
<sequence length="930" mass="106373">MSIKAIKPLRLSLLYRPYQWHGANHLAVTAVALVDFSGPRPLLVSDMELWRQCIPEMDCEGLLDLVLPKQVPEYLVAAQAYTTHQDQKNQVMVKAKVGELEKSLVVFGQRHWVDERTFSVPQAFECMPLHWAHTYGGVNFANNPQGKGIDTDPYIGQVLLPNVEGLTDRVQQRRDQGKPASFGPIPMLWPQRYQYIGSYTDHWRQYESPGFFADMSPLFFNAAAEDQRWSQRDEVPLGADFAFWHMHPTKACWQGRLPEWRIRCFMQQKVAGVWQDKEMPLRATTVWFIPHQERAVLLFHGSVPVAEHDASDVKTLMVGLEESETFVHSAEHYFAIMHKRLDPKLGGLYVEADEQLIPPALMAPLDLGIEAVQQSATWIKSQNLQNQRLMDHKAFFEEIGEDPEWYRIEQMGPPPPDDPIYQSDEDFFSTSVAEHFEQEKAEVDKNHEKILRASGLSAEQQAYFLQKKPTSVLSEAPDGEDTASPHRGPPAPLKEELRELQLLQQVLGKDGQVNGEALTELAPDLASSFSRLDIPKKVAVPESSSLIKWLESERGAEPVDADFLGQMERLEALRQQMYLVSAQNQSPVYPLSDTENEQAKKRFLQKIAQQEGIAHVDFSGMRLSGLSLTEADCSQAWLEGTDLSHAHFSHCVFDEAVLTRANLSHARFEHCRFIKTNLAQGQCEQAYFVECTFENVELEGIQLAQSYFMDCDFQQLFIEELDFSSCVIQGGTMQSVMCDRSQFQHSKWLNVQFKKVTWQQCEFLDFMFEGCEFDSCGFFMNRIEALIFSACAMNNSALHYQNQVQQFAMLACDAYQCFFREMNFAQADFSLSRLEMCDFTHCDLSEAVFYRCDAHKANFTHAHLHQANFHQASLIEACFKAADMRFANFKEANLFRVDASLAHLDDSTVLHGAYSKEINIYPQRQEYQHE</sequence>
<dbReference type="SUPFAM" id="SSF141571">
    <property type="entry name" value="Pentapeptide repeat-like"/>
    <property type="match status" value="2"/>
</dbReference>
<dbReference type="Pfam" id="PF00805">
    <property type="entry name" value="Pentapeptide"/>
    <property type="match status" value="1"/>
</dbReference>
<dbReference type="Pfam" id="PF09937">
    <property type="entry name" value="DUF2169"/>
    <property type="match status" value="1"/>
</dbReference>
<evidence type="ECO:0000313" key="4">
    <source>
        <dbReference type="Proteomes" id="UP001500227"/>
    </source>
</evidence>